<proteinExistence type="predicted"/>
<comment type="caution">
    <text evidence="1">The sequence shown here is derived from an EMBL/GenBank/DDBJ whole genome shotgun (WGS) entry which is preliminary data.</text>
</comment>
<protein>
    <submittedName>
        <fullName evidence="1">Uncharacterized protein</fullName>
    </submittedName>
</protein>
<sequence>LSQLVFAIMAQKNGTEKREETEKKEERKLIEKEWHLTVAEVLLSGLDMIMEKFNEEKDCPSFEQRRKELDRVYKAKNDYDEKKDGGALEEVVDHAKTALNQLVETRGVRLFKGGRRKLDFRGD</sequence>
<feature type="non-terminal residue" evidence="1">
    <location>
        <position position="1"/>
    </location>
</feature>
<accession>A0AAV5TRF9</accession>
<dbReference type="EMBL" id="BTSX01000004">
    <property type="protein sequence ID" value="GMS97034.1"/>
    <property type="molecule type" value="Genomic_DNA"/>
</dbReference>
<dbReference type="Proteomes" id="UP001432027">
    <property type="component" value="Unassembled WGS sequence"/>
</dbReference>
<reference evidence="1" key="1">
    <citation type="submission" date="2023-10" db="EMBL/GenBank/DDBJ databases">
        <title>Genome assembly of Pristionchus species.</title>
        <authorList>
            <person name="Yoshida K."/>
            <person name="Sommer R.J."/>
        </authorList>
    </citation>
    <scope>NUCLEOTIDE SEQUENCE</scope>
    <source>
        <strain evidence="1">RS0144</strain>
    </source>
</reference>
<dbReference type="AlphaFoldDB" id="A0AAV5TRF9"/>
<gene>
    <name evidence="1" type="ORF">PENTCL1PPCAC_19209</name>
</gene>
<keyword evidence="2" id="KW-1185">Reference proteome</keyword>
<name>A0AAV5TRF9_9BILA</name>
<organism evidence="1 2">
    <name type="scientific">Pristionchus entomophagus</name>
    <dbReference type="NCBI Taxonomy" id="358040"/>
    <lineage>
        <taxon>Eukaryota</taxon>
        <taxon>Metazoa</taxon>
        <taxon>Ecdysozoa</taxon>
        <taxon>Nematoda</taxon>
        <taxon>Chromadorea</taxon>
        <taxon>Rhabditida</taxon>
        <taxon>Rhabditina</taxon>
        <taxon>Diplogasteromorpha</taxon>
        <taxon>Diplogasteroidea</taxon>
        <taxon>Neodiplogasteridae</taxon>
        <taxon>Pristionchus</taxon>
    </lineage>
</organism>
<evidence type="ECO:0000313" key="1">
    <source>
        <dbReference type="EMBL" id="GMS97034.1"/>
    </source>
</evidence>
<evidence type="ECO:0000313" key="2">
    <source>
        <dbReference type="Proteomes" id="UP001432027"/>
    </source>
</evidence>